<accession>A0ABQ8TYK4</accession>
<dbReference type="Proteomes" id="UP001148838">
    <property type="component" value="Unassembled WGS sequence"/>
</dbReference>
<proteinExistence type="predicted"/>
<gene>
    <name evidence="1" type="ORF">ANN_03254</name>
</gene>
<dbReference type="PANTHER" id="PTHR21301">
    <property type="entry name" value="REVERSE TRANSCRIPTASE"/>
    <property type="match status" value="1"/>
</dbReference>
<organism evidence="1 2">
    <name type="scientific">Periplaneta americana</name>
    <name type="common">American cockroach</name>
    <name type="synonym">Blatta americana</name>
    <dbReference type="NCBI Taxonomy" id="6978"/>
    <lineage>
        <taxon>Eukaryota</taxon>
        <taxon>Metazoa</taxon>
        <taxon>Ecdysozoa</taxon>
        <taxon>Arthropoda</taxon>
        <taxon>Hexapoda</taxon>
        <taxon>Insecta</taxon>
        <taxon>Pterygota</taxon>
        <taxon>Neoptera</taxon>
        <taxon>Polyneoptera</taxon>
        <taxon>Dictyoptera</taxon>
        <taxon>Blattodea</taxon>
        <taxon>Blattoidea</taxon>
        <taxon>Blattidae</taxon>
        <taxon>Blattinae</taxon>
        <taxon>Periplaneta</taxon>
    </lineage>
</organism>
<reference evidence="1 2" key="1">
    <citation type="journal article" date="2022" name="Allergy">
        <title>Genome assembly and annotation of Periplaneta americana reveal a comprehensive cockroach allergen profile.</title>
        <authorList>
            <person name="Wang L."/>
            <person name="Xiong Q."/>
            <person name="Saelim N."/>
            <person name="Wang L."/>
            <person name="Nong W."/>
            <person name="Wan A.T."/>
            <person name="Shi M."/>
            <person name="Liu X."/>
            <person name="Cao Q."/>
            <person name="Hui J.H.L."/>
            <person name="Sookrung N."/>
            <person name="Leung T.F."/>
            <person name="Tungtrongchitr A."/>
            <person name="Tsui S.K.W."/>
        </authorList>
    </citation>
    <scope>NUCLEOTIDE SEQUENCE [LARGE SCALE GENOMIC DNA]</scope>
    <source>
        <strain evidence="1">PWHHKU_190912</strain>
    </source>
</reference>
<evidence type="ECO:0000313" key="2">
    <source>
        <dbReference type="Proteomes" id="UP001148838"/>
    </source>
</evidence>
<protein>
    <recommendedName>
        <fullName evidence="3">Reverse transcriptase domain-containing protein</fullName>
    </recommendedName>
</protein>
<dbReference type="PANTHER" id="PTHR21301:SF10">
    <property type="entry name" value="REVERSE TRANSCRIPTASE DOMAIN-CONTAINING PROTEIN"/>
    <property type="match status" value="1"/>
</dbReference>
<evidence type="ECO:0000313" key="1">
    <source>
        <dbReference type="EMBL" id="KAJ4451782.1"/>
    </source>
</evidence>
<sequence>MKRQFQTASSHRIYNRTEKALLQERIHQTRRELAMNDYNLYVLHIRLSNSLKIEDWGNIDRMTYVTMESNLHRVSERLKKKYNNLTTTKAVTDTTDTRRTVVNLSDAMLSPEEITVLVKGGNYVVTPWTVPIEDIIANIESGIRNLSSDAIRRDPTPIVNAIGSPMYTLAKYLSNLLKPFVGKTSSYIKDSSHFIEKIQTLRTQPGDIMVSFDVVSLFTRVPIKETIELLKNIFPEDIVVLFQLVLTTTYFQWNEDFYE</sequence>
<evidence type="ECO:0008006" key="3">
    <source>
        <dbReference type="Google" id="ProtNLM"/>
    </source>
</evidence>
<comment type="caution">
    <text evidence="1">The sequence shown here is derived from an EMBL/GenBank/DDBJ whole genome shotgun (WGS) entry which is preliminary data.</text>
</comment>
<name>A0ABQ8TYK4_PERAM</name>
<dbReference type="EMBL" id="JAJSOF020000001">
    <property type="protein sequence ID" value="KAJ4451782.1"/>
    <property type="molecule type" value="Genomic_DNA"/>
</dbReference>
<keyword evidence="2" id="KW-1185">Reference proteome</keyword>